<dbReference type="PANTHER" id="PTHR11538">
    <property type="entry name" value="PHENYLALANYL-TRNA SYNTHETASE"/>
    <property type="match status" value="1"/>
</dbReference>
<dbReference type="Pfam" id="PF10354">
    <property type="entry name" value="BMT5-like"/>
    <property type="match status" value="1"/>
</dbReference>
<dbReference type="FunFam" id="3.40.50.150:FF:000440">
    <property type="entry name" value="Os09g0479300 protein"/>
    <property type="match status" value="1"/>
</dbReference>
<name>A0A9I9D502_CUCME</name>
<protein>
    <recommendedName>
        <fullName evidence="1">25S rRNA (uridine-N(3))-methyltransferase BMT5-like domain-containing protein</fullName>
    </recommendedName>
</protein>
<sequence>ISHHQKYGRPFVSSLSHFLRFSHSHSHCLSLSHTLILRSSMFINARKPFPGPSPDSGEKWLKYYSSYHEILLVDEGDFSFSLSLAMSFGSASNILATSLDSYHDVVMRYKNARLNLTILNGLGASVLHGVDAAKMKYHMDLHMRKFDRIIFNFPHAGFFGREDNPLMFRMHKKLVHDFFKNASQMLRVNGEIHVNHKTKPPFSDWNIVQLAYQNSLTLIGCADFNIQDYPGYHNKRGQGNRCDCPFFLGECSTFKFSINHSAKRTPRLLHINNTLDIQRNLPCPEIPISNHSHLRYPTSFESSYCHSHISMQDHQPWLEPEYSRVPQSVNAHNRFMTGMLESMSNKNVYWSSNLRSNFGEETVRSDARTIRRSFQYL</sequence>
<dbReference type="InterPro" id="IPR019446">
    <property type="entry name" value="BMT5-like"/>
</dbReference>
<reference evidence="2" key="1">
    <citation type="submission" date="2023-03" db="UniProtKB">
        <authorList>
            <consortium name="EnsemblPlants"/>
        </authorList>
    </citation>
    <scope>IDENTIFICATION</scope>
</reference>
<dbReference type="Gramene" id="MELO3C013207.2.1">
    <property type="protein sequence ID" value="MELO3C013207.2.1"/>
    <property type="gene ID" value="MELO3C013207.2"/>
</dbReference>
<dbReference type="GO" id="GO:0070475">
    <property type="term" value="P:rRNA base methylation"/>
    <property type="evidence" value="ECO:0007669"/>
    <property type="project" value="InterPro"/>
</dbReference>
<organism evidence="2">
    <name type="scientific">Cucumis melo</name>
    <name type="common">Muskmelon</name>
    <dbReference type="NCBI Taxonomy" id="3656"/>
    <lineage>
        <taxon>Eukaryota</taxon>
        <taxon>Viridiplantae</taxon>
        <taxon>Streptophyta</taxon>
        <taxon>Embryophyta</taxon>
        <taxon>Tracheophyta</taxon>
        <taxon>Spermatophyta</taxon>
        <taxon>Magnoliopsida</taxon>
        <taxon>eudicotyledons</taxon>
        <taxon>Gunneridae</taxon>
        <taxon>Pentapetalae</taxon>
        <taxon>rosids</taxon>
        <taxon>fabids</taxon>
        <taxon>Cucurbitales</taxon>
        <taxon>Cucurbitaceae</taxon>
        <taxon>Benincaseae</taxon>
        <taxon>Cucumis</taxon>
    </lineage>
</organism>
<feature type="domain" description="25S rRNA (uridine-N(3))-methyltransferase BMT5-like" evidence="1">
    <location>
        <begin position="71"/>
        <end position="236"/>
    </location>
</feature>
<dbReference type="AlphaFoldDB" id="A0A9I9D502"/>
<dbReference type="GO" id="GO:0070042">
    <property type="term" value="F:rRNA (uridine-N3-)-methyltransferase activity"/>
    <property type="evidence" value="ECO:0007669"/>
    <property type="project" value="InterPro"/>
</dbReference>
<evidence type="ECO:0000313" key="2">
    <source>
        <dbReference type="EnsemblPlants" id="MELO3C013207.2.1"/>
    </source>
</evidence>
<accession>A0A9I9D502</accession>
<dbReference type="GO" id="GO:0005737">
    <property type="term" value="C:cytoplasm"/>
    <property type="evidence" value="ECO:0007669"/>
    <property type="project" value="TreeGrafter"/>
</dbReference>
<proteinExistence type="predicted"/>
<evidence type="ECO:0000259" key="1">
    <source>
        <dbReference type="Pfam" id="PF10354"/>
    </source>
</evidence>
<dbReference type="EnsemblPlants" id="MELO3C013207.2.1">
    <property type="protein sequence ID" value="MELO3C013207.2.1"/>
    <property type="gene ID" value="MELO3C013207.2"/>
</dbReference>
<dbReference type="PANTHER" id="PTHR11538:SF26">
    <property type="entry name" value="FERREDOXIN-FOLD ANTICODON-BINDING DOMAIN-CONTAINING PROTEIN 1"/>
    <property type="match status" value="1"/>
</dbReference>